<keyword evidence="3 11" id="KW-0812">Transmembrane</keyword>
<comment type="similarity">
    <text evidence="9">Belongs to the DHHC palmitoyltransferase family. ERF2/ZDHHC9 subfamily.</text>
</comment>
<evidence type="ECO:0000313" key="15">
    <source>
        <dbReference type="Proteomes" id="UP001610728"/>
    </source>
</evidence>
<keyword evidence="8 11" id="KW-0012">Acyltransferase</keyword>
<feature type="transmembrane region" description="Helical" evidence="11">
    <location>
        <begin position="540"/>
        <end position="565"/>
    </location>
</feature>
<dbReference type="GeneID" id="98120605"/>
<dbReference type="Pfam" id="PF01529">
    <property type="entry name" value="DHHC"/>
    <property type="match status" value="1"/>
</dbReference>
<evidence type="ECO:0000256" key="7">
    <source>
        <dbReference type="ARBA" id="ARBA00023288"/>
    </source>
</evidence>
<reference evidence="14 15" key="1">
    <citation type="submission" date="2020-05" db="EMBL/GenBank/DDBJ databases">
        <title>Ceratocystis lukuohia genome.</title>
        <authorList>
            <person name="Harrington T.C."/>
            <person name="Kim K."/>
            <person name="Mayers C.G."/>
        </authorList>
    </citation>
    <scope>NUCLEOTIDE SEQUENCE [LARGE SCALE GENOMIC DNA]</scope>
    <source>
        <strain evidence="14 15">C4212</strain>
    </source>
</reference>
<evidence type="ECO:0000256" key="9">
    <source>
        <dbReference type="ARBA" id="ARBA00023463"/>
    </source>
</evidence>
<feature type="region of interest" description="Disordered" evidence="12">
    <location>
        <begin position="1"/>
        <end position="152"/>
    </location>
</feature>
<keyword evidence="5 11" id="KW-0472">Membrane</keyword>
<dbReference type="InterPro" id="IPR001594">
    <property type="entry name" value="Palmitoyltrfase_DHHC"/>
</dbReference>
<evidence type="ECO:0000256" key="1">
    <source>
        <dbReference type="ARBA" id="ARBA00004127"/>
    </source>
</evidence>
<comment type="domain">
    <text evidence="11">The DHHC domain is required for palmitoyltransferase activity.</text>
</comment>
<feature type="transmembrane region" description="Helical" evidence="11">
    <location>
        <begin position="396"/>
        <end position="420"/>
    </location>
</feature>
<dbReference type="Proteomes" id="UP001610728">
    <property type="component" value="Unassembled WGS sequence"/>
</dbReference>
<evidence type="ECO:0000313" key="14">
    <source>
        <dbReference type="EMBL" id="KAL2886038.1"/>
    </source>
</evidence>
<evidence type="ECO:0000256" key="6">
    <source>
        <dbReference type="ARBA" id="ARBA00023139"/>
    </source>
</evidence>
<dbReference type="PANTHER" id="PTHR22883">
    <property type="entry name" value="ZINC FINGER DHHC DOMAIN CONTAINING PROTEIN"/>
    <property type="match status" value="1"/>
</dbReference>
<keyword evidence="15" id="KW-1185">Reference proteome</keyword>
<dbReference type="EMBL" id="JABSNW010000007">
    <property type="protein sequence ID" value="KAL2886038.1"/>
    <property type="molecule type" value="Genomic_DNA"/>
</dbReference>
<name>A0ABR4MCP5_9PEZI</name>
<keyword evidence="6" id="KW-0564">Palmitate</keyword>
<gene>
    <name evidence="14" type="ORF">HOO65_070500</name>
</gene>
<protein>
    <recommendedName>
        <fullName evidence="11">Palmitoyltransferase</fullName>
        <ecNumber evidence="11">2.3.1.225</ecNumber>
    </recommendedName>
</protein>
<feature type="transmembrane region" description="Helical" evidence="11">
    <location>
        <begin position="585"/>
        <end position="607"/>
    </location>
</feature>
<evidence type="ECO:0000256" key="11">
    <source>
        <dbReference type="RuleBase" id="RU079119"/>
    </source>
</evidence>
<keyword evidence="4 11" id="KW-1133">Transmembrane helix</keyword>
<sequence length="723" mass="78848">MAANANDLASASTATEHTQHATNLYSHAPPQPTAGPPSIISSRMTDIASEEGDRDHEAASQTASHIRSVGDAPGNKRLSLLASEVASRPETARTGTSARAWSGNQPLRVPHFSTSGAGNAHRGSIGGGSTTTATSIMSRSGIGSRGHNSRNHVPSVANQAFFHPMSSQKLQAQRAGTAGRRPSETPSTHSALSAMAPTNAATNFSAGLARMGKPFGEDDRDLHAQSPPSRGTEWTEQETLDRLTANTSPTGHRPQESLTESMKPLQRRRDRETELIVDTSRQYSTSKNTQAVRTHNRSPTKTSRSFRSSLFNPTGASQARNNGAEKLASAASSPRLASTESHDDVEDIKTSAKATGPNGKSRLNNGGSGSKVYQYFDGNTVFCLNGRLQNTHAKPINIATGVLVALPIGLFFGFSAKWIWKHISPAIPLTFAYIAYLCLSSFLRASTSDPGILPRNLHSFPQDTSENPTASLLPTNDWVLVKSAEASTAAMEVPVKHCRTCDIWRPPRAHHCRLCDNCIEGHDHHCVWLNNCVGRRNYRFFLTFVSSAAFLSLYMVGACLAQLLVYKNRQKVEFSDAISEFPVPFAMVIYGILAGLYPLALTGYHIFLMARGETTREYINSHKFTKSERYRAFSQGSIWRNWIVVLCRPRPVSFYQFKKQYVQGDQRLGELRRDQRKRGSLELHNVRPVAMAAGAGSGLGPVQPGFQGPTALRNEARVELGDR</sequence>
<dbReference type="PANTHER" id="PTHR22883:SF43">
    <property type="entry name" value="PALMITOYLTRANSFERASE APP"/>
    <property type="match status" value="1"/>
</dbReference>
<comment type="caution">
    <text evidence="14">The sequence shown here is derived from an EMBL/GenBank/DDBJ whole genome shotgun (WGS) entry which is preliminary data.</text>
</comment>
<feature type="compositionally biased region" description="Polar residues" evidence="12">
    <location>
        <begin position="279"/>
        <end position="321"/>
    </location>
</feature>
<evidence type="ECO:0000256" key="8">
    <source>
        <dbReference type="ARBA" id="ARBA00023315"/>
    </source>
</evidence>
<evidence type="ECO:0000256" key="5">
    <source>
        <dbReference type="ARBA" id="ARBA00023136"/>
    </source>
</evidence>
<keyword evidence="7" id="KW-0449">Lipoprotein</keyword>
<feature type="compositionally biased region" description="Polar residues" evidence="12">
    <location>
        <begin position="93"/>
        <end position="105"/>
    </location>
</feature>
<evidence type="ECO:0000256" key="10">
    <source>
        <dbReference type="ARBA" id="ARBA00048048"/>
    </source>
</evidence>
<evidence type="ECO:0000256" key="3">
    <source>
        <dbReference type="ARBA" id="ARBA00022692"/>
    </source>
</evidence>
<comment type="catalytic activity">
    <reaction evidence="10 11">
        <text>L-cysteinyl-[protein] + hexadecanoyl-CoA = S-hexadecanoyl-L-cysteinyl-[protein] + CoA</text>
        <dbReference type="Rhea" id="RHEA:36683"/>
        <dbReference type="Rhea" id="RHEA-COMP:10131"/>
        <dbReference type="Rhea" id="RHEA-COMP:11032"/>
        <dbReference type="ChEBI" id="CHEBI:29950"/>
        <dbReference type="ChEBI" id="CHEBI:57287"/>
        <dbReference type="ChEBI" id="CHEBI:57379"/>
        <dbReference type="ChEBI" id="CHEBI:74151"/>
        <dbReference type="EC" id="2.3.1.225"/>
    </reaction>
</comment>
<feature type="compositionally biased region" description="Low complexity" evidence="12">
    <location>
        <begin position="130"/>
        <end position="146"/>
    </location>
</feature>
<organism evidence="14 15">
    <name type="scientific">Ceratocystis lukuohia</name>
    <dbReference type="NCBI Taxonomy" id="2019550"/>
    <lineage>
        <taxon>Eukaryota</taxon>
        <taxon>Fungi</taxon>
        <taxon>Dikarya</taxon>
        <taxon>Ascomycota</taxon>
        <taxon>Pezizomycotina</taxon>
        <taxon>Sordariomycetes</taxon>
        <taxon>Hypocreomycetidae</taxon>
        <taxon>Microascales</taxon>
        <taxon>Ceratocystidaceae</taxon>
        <taxon>Ceratocystis</taxon>
    </lineage>
</organism>
<dbReference type="PROSITE" id="PS50216">
    <property type="entry name" value="DHHC"/>
    <property type="match status" value="1"/>
</dbReference>
<proteinExistence type="inferred from homology"/>
<evidence type="ECO:0000256" key="2">
    <source>
        <dbReference type="ARBA" id="ARBA00022679"/>
    </source>
</evidence>
<evidence type="ECO:0000259" key="13">
    <source>
        <dbReference type="Pfam" id="PF01529"/>
    </source>
</evidence>
<keyword evidence="2 11" id="KW-0808">Transferase</keyword>
<dbReference type="RefSeq" id="XP_070857218.1">
    <property type="nucleotide sequence ID" value="XM_071004915.1"/>
</dbReference>
<evidence type="ECO:0000256" key="4">
    <source>
        <dbReference type="ARBA" id="ARBA00022989"/>
    </source>
</evidence>
<dbReference type="InterPro" id="IPR039859">
    <property type="entry name" value="PFA4/ZDH16/20/ERF2-like"/>
</dbReference>
<evidence type="ECO:0000256" key="12">
    <source>
        <dbReference type="SAM" id="MobiDB-lite"/>
    </source>
</evidence>
<comment type="subcellular location">
    <subcellularLocation>
        <location evidence="1">Endomembrane system</location>
        <topology evidence="1">Multi-pass membrane protein</topology>
    </subcellularLocation>
</comment>
<feature type="region of interest" description="Disordered" evidence="12">
    <location>
        <begin position="166"/>
        <end position="366"/>
    </location>
</feature>
<feature type="compositionally biased region" description="Low complexity" evidence="12">
    <location>
        <begin position="327"/>
        <end position="338"/>
    </location>
</feature>
<feature type="domain" description="Palmitoyltransferase DHHC" evidence="13">
    <location>
        <begin position="496"/>
        <end position="621"/>
    </location>
</feature>
<dbReference type="EC" id="2.3.1.225" evidence="11"/>
<feature type="compositionally biased region" description="Polar residues" evidence="12">
    <location>
        <begin position="7"/>
        <end position="25"/>
    </location>
</feature>
<accession>A0ABR4MCP5</accession>
<feature type="compositionally biased region" description="Polar residues" evidence="12">
    <location>
        <begin position="244"/>
        <end position="260"/>
    </location>
</feature>